<sequence length="123" mass="13316">MMKELQLQVMLLLIMLLAAPLVKTDDGSSGSILHMNITTYGCIGPHCLATDIVEADYLSMDEGIRGRILGTVRTQPVFKSNNPGNQVCPLSKVALYSTSCEGGPKPRCNADPRLRGTFYGCPK</sequence>
<gene>
    <name evidence="2" type="ORF">PIB30_053267</name>
</gene>
<accession>A0ABU6QJ79</accession>
<protein>
    <submittedName>
        <fullName evidence="2">Uncharacterized protein</fullName>
    </submittedName>
</protein>
<evidence type="ECO:0000313" key="3">
    <source>
        <dbReference type="Proteomes" id="UP001341840"/>
    </source>
</evidence>
<keyword evidence="1" id="KW-0732">Signal</keyword>
<feature type="signal peptide" evidence="1">
    <location>
        <begin position="1"/>
        <end position="24"/>
    </location>
</feature>
<name>A0ABU6QJ79_9FABA</name>
<organism evidence="2 3">
    <name type="scientific">Stylosanthes scabra</name>
    <dbReference type="NCBI Taxonomy" id="79078"/>
    <lineage>
        <taxon>Eukaryota</taxon>
        <taxon>Viridiplantae</taxon>
        <taxon>Streptophyta</taxon>
        <taxon>Embryophyta</taxon>
        <taxon>Tracheophyta</taxon>
        <taxon>Spermatophyta</taxon>
        <taxon>Magnoliopsida</taxon>
        <taxon>eudicotyledons</taxon>
        <taxon>Gunneridae</taxon>
        <taxon>Pentapetalae</taxon>
        <taxon>rosids</taxon>
        <taxon>fabids</taxon>
        <taxon>Fabales</taxon>
        <taxon>Fabaceae</taxon>
        <taxon>Papilionoideae</taxon>
        <taxon>50 kb inversion clade</taxon>
        <taxon>dalbergioids sensu lato</taxon>
        <taxon>Dalbergieae</taxon>
        <taxon>Pterocarpus clade</taxon>
        <taxon>Stylosanthes</taxon>
    </lineage>
</organism>
<feature type="chain" id="PRO_5045057915" evidence="1">
    <location>
        <begin position="25"/>
        <end position="123"/>
    </location>
</feature>
<evidence type="ECO:0000256" key="1">
    <source>
        <dbReference type="SAM" id="SignalP"/>
    </source>
</evidence>
<dbReference type="EMBL" id="JASCZI010000394">
    <property type="protein sequence ID" value="MED6111551.1"/>
    <property type="molecule type" value="Genomic_DNA"/>
</dbReference>
<evidence type="ECO:0000313" key="2">
    <source>
        <dbReference type="EMBL" id="MED6111551.1"/>
    </source>
</evidence>
<comment type="caution">
    <text evidence="2">The sequence shown here is derived from an EMBL/GenBank/DDBJ whole genome shotgun (WGS) entry which is preliminary data.</text>
</comment>
<proteinExistence type="predicted"/>
<dbReference type="Proteomes" id="UP001341840">
    <property type="component" value="Unassembled WGS sequence"/>
</dbReference>
<keyword evidence="3" id="KW-1185">Reference proteome</keyword>
<reference evidence="2 3" key="1">
    <citation type="journal article" date="2023" name="Plants (Basel)">
        <title>Bridging the Gap: Combining Genomics and Transcriptomics Approaches to Understand Stylosanthes scabra, an Orphan Legume from the Brazilian Caatinga.</title>
        <authorList>
            <person name="Ferreira-Neto J.R.C."/>
            <person name="da Silva M.D."/>
            <person name="Binneck E."/>
            <person name="de Melo N.F."/>
            <person name="da Silva R.H."/>
            <person name="de Melo A.L.T.M."/>
            <person name="Pandolfi V."/>
            <person name="Bustamante F.O."/>
            <person name="Brasileiro-Vidal A.C."/>
            <person name="Benko-Iseppon A.M."/>
        </authorList>
    </citation>
    <scope>NUCLEOTIDE SEQUENCE [LARGE SCALE GENOMIC DNA]</scope>
    <source>
        <tissue evidence="2">Leaves</tissue>
    </source>
</reference>